<evidence type="ECO:0000256" key="1">
    <source>
        <dbReference type="SAM" id="SignalP"/>
    </source>
</evidence>
<keyword evidence="1" id="KW-0732">Signal</keyword>
<protein>
    <recommendedName>
        <fullName evidence="4">Secreted protein</fullName>
    </recommendedName>
</protein>
<feature type="chain" id="PRO_5047032709" description="Secreted protein" evidence="1">
    <location>
        <begin position="31"/>
        <end position="83"/>
    </location>
</feature>
<name>A0ABX0IU71_9FLAO</name>
<reference evidence="2 3" key="3">
    <citation type="submission" date="2020-02" db="EMBL/GenBank/DDBJ databases">
        <title>Flavobacterium profundi sp. nov., isolated from a deep-sea seamount.</title>
        <authorList>
            <person name="Zhang D.-C."/>
        </authorList>
    </citation>
    <scope>NUCLEOTIDE SEQUENCE [LARGE SCALE GENOMIC DNA]</scope>
    <source>
        <strain evidence="2 3">EC11</strain>
    </source>
</reference>
<evidence type="ECO:0008006" key="4">
    <source>
        <dbReference type="Google" id="ProtNLM"/>
    </source>
</evidence>
<reference evidence="2 3" key="2">
    <citation type="submission" date="2019-05" db="EMBL/GenBank/DDBJ databases">
        <authorList>
            <person name="Lianzixin W."/>
        </authorList>
    </citation>
    <scope>NUCLEOTIDE SEQUENCE [LARGE SCALE GENOMIC DNA]</scope>
    <source>
        <strain evidence="2 3">EC11</strain>
    </source>
</reference>
<reference evidence="3" key="1">
    <citation type="submission" date="2019-05" db="EMBL/GenBank/DDBJ databases">
        <title>Flavobacterium profundi sp. nov., isolated from a deep-sea seamount.</title>
        <authorList>
            <person name="Zhang D.-C."/>
        </authorList>
    </citation>
    <scope>NUCLEOTIDE SEQUENCE [LARGE SCALE GENOMIC DNA]</scope>
    <source>
        <strain evidence="3">EC11</strain>
    </source>
</reference>
<evidence type="ECO:0000313" key="2">
    <source>
        <dbReference type="EMBL" id="NHN25344.1"/>
    </source>
</evidence>
<dbReference type="EMBL" id="VEVQ02000003">
    <property type="protein sequence ID" value="NHN25344.1"/>
    <property type="molecule type" value="Genomic_DNA"/>
</dbReference>
<dbReference type="Proteomes" id="UP000817854">
    <property type="component" value="Unassembled WGS sequence"/>
</dbReference>
<evidence type="ECO:0000313" key="3">
    <source>
        <dbReference type="Proteomes" id="UP000817854"/>
    </source>
</evidence>
<keyword evidence="3" id="KW-1185">Reference proteome</keyword>
<accession>A0ABX0IU71</accession>
<comment type="caution">
    <text evidence="2">The sequence shown here is derived from an EMBL/GenBank/DDBJ whole genome shotgun (WGS) entry which is preliminary data.</text>
</comment>
<sequence length="83" mass="9080">MKNFFNVFGLMLLFVTMASFTLQESSSSSALEVSPPMVQGYEAVKNGTTIYFSTQQCAINNGYTLTGNVAMLPETQVYICFVG</sequence>
<organism evidence="2 3">
    <name type="scientific">Flavobacterium jejuense</name>
    <dbReference type="NCBI Taxonomy" id="1544455"/>
    <lineage>
        <taxon>Bacteria</taxon>
        <taxon>Pseudomonadati</taxon>
        <taxon>Bacteroidota</taxon>
        <taxon>Flavobacteriia</taxon>
        <taxon>Flavobacteriales</taxon>
        <taxon>Flavobacteriaceae</taxon>
        <taxon>Flavobacterium</taxon>
    </lineage>
</organism>
<feature type="signal peptide" evidence="1">
    <location>
        <begin position="1"/>
        <end position="30"/>
    </location>
</feature>
<proteinExistence type="predicted"/>
<dbReference type="RefSeq" id="WP_140961412.1">
    <property type="nucleotide sequence ID" value="NZ_VEVQ02000003.1"/>
</dbReference>
<gene>
    <name evidence="2" type="ORF">FIA58_006605</name>
</gene>